<gene>
    <name evidence="8" type="ORF">SAMN06296036_11046</name>
</gene>
<dbReference type="Proteomes" id="UP000192907">
    <property type="component" value="Unassembled WGS sequence"/>
</dbReference>
<proteinExistence type="predicted"/>
<evidence type="ECO:0000256" key="1">
    <source>
        <dbReference type="ARBA" id="ARBA00001936"/>
    </source>
</evidence>
<dbReference type="GO" id="GO:0046872">
    <property type="term" value="F:metal ion binding"/>
    <property type="evidence" value="ECO:0007669"/>
    <property type="project" value="UniProtKB-KW"/>
</dbReference>
<evidence type="ECO:0000256" key="3">
    <source>
        <dbReference type="ARBA" id="ARBA00022723"/>
    </source>
</evidence>
<evidence type="ECO:0000256" key="6">
    <source>
        <dbReference type="ARBA" id="ARBA00023211"/>
    </source>
</evidence>
<keyword evidence="9" id="KW-1185">Reference proteome</keyword>
<dbReference type="SUPFAM" id="SSF55811">
    <property type="entry name" value="Nudix"/>
    <property type="match status" value="1"/>
</dbReference>
<evidence type="ECO:0000313" key="9">
    <source>
        <dbReference type="Proteomes" id="UP000192907"/>
    </source>
</evidence>
<keyword evidence="6" id="KW-0464">Manganese</keyword>
<accession>A0A1Y6BWM5</accession>
<keyword evidence="5" id="KW-0460">Magnesium</keyword>
<dbReference type="InterPro" id="IPR015797">
    <property type="entry name" value="NUDIX_hydrolase-like_dom_sf"/>
</dbReference>
<feature type="domain" description="Nudix hydrolase" evidence="7">
    <location>
        <begin position="22"/>
        <end position="159"/>
    </location>
</feature>
<evidence type="ECO:0000256" key="5">
    <source>
        <dbReference type="ARBA" id="ARBA00022842"/>
    </source>
</evidence>
<keyword evidence="4" id="KW-0378">Hydrolase</keyword>
<dbReference type="InterPro" id="IPR045121">
    <property type="entry name" value="CoAse"/>
</dbReference>
<dbReference type="PANTHER" id="PTHR12992">
    <property type="entry name" value="NUDIX HYDROLASE"/>
    <property type="match status" value="1"/>
</dbReference>
<evidence type="ECO:0000313" key="8">
    <source>
        <dbReference type="EMBL" id="SMF32668.1"/>
    </source>
</evidence>
<organism evidence="8 9">
    <name type="scientific">Pseudobacteriovorax antillogorgiicola</name>
    <dbReference type="NCBI Taxonomy" id="1513793"/>
    <lineage>
        <taxon>Bacteria</taxon>
        <taxon>Pseudomonadati</taxon>
        <taxon>Bdellovibrionota</taxon>
        <taxon>Oligoflexia</taxon>
        <taxon>Oligoflexales</taxon>
        <taxon>Pseudobacteriovoracaceae</taxon>
        <taxon>Pseudobacteriovorax</taxon>
    </lineage>
</organism>
<dbReference type="STRING" id="1513793.SAMN06296036_11046"/>
<dbReference type="AlphaFoldDB" id="A0A1Y6BWM5"/>
<protein>
    <submittedName>
        <fullName evidence="8">NUDIX domain-containing protein</fullName>
    </submittedName>
</protein>
<dbReference type="EMBL" id="FWZT01000010">
    <property type="protein sequence ID" value="SMF32668.1"/>
    <property type="molecule type" value="Genomic_DNA"/>
</dbReference>
<evidence type="ECO:0000256" key="4">
    <source>
        <dbReference type="ARBA" id="ARBA00022801"/>
    </source>
</evidence>
<dbReference type="Gene3D" id="3.90.79.10">
    <property type="entry name" value="Nucleoside Triphosphate Pyrophosphohydrolase"/>
    <property type="match status" value="1"/>
</dbReference>
<dbReference type="GO" id="GO:0010945">
    <property type="term" value="F:coenzyme A diphosphatase activity"/>
    <property type="evidence" value="ECO:0007669"/>
    <property type="project" value="InterPro"/>
</dbReference>
<name>A0A1Y6BWM5_9BACT</name>
<dbReference type="PROSITE" id="PS51462">
    <property type="entry name" value="NUDIX"/>
    <property type="match status" value="1"/>
</dbReference>
<sequence>MDSLHVQNLLALPPAWSQYKGDRQSAVLCLIVRDLSDKKSLKLILTKRSTKVRSHRGQIGFPGGHREDEDNTPVDTALREAHEEIGLPPEVVQVMGSLPAVTSLKGKAVIPIVGLAEIDPRELIPCEMEVGSIIHAPIHHFLQSEVTDLNFKMFGINRHSYIYRYESHSIWGLTARMIQSAGFYLGSS</sequence>
<reference evidence="9" key="1">
    <citation type="submission" date="2017-04" db="EMBL/GenBank/DDBJ databases">
        <authorList>
            <person name="Varghese N."/>
            <person name="Submissions S."/>
        </authorList>
    </citation>
    <scope>NUCLEOTIDE SEQUENCE [LARGE SCALE GENOMIC DNA]</scope>
    <source>
        <strain evidence="9">RKEM611</strain>
    </source>
</reference>
<comment type="cofactor">
    <cofactor evidence="1">
        <name>Mn(2+)</name>
        <dbReference type="ChEBI" id="CHEBI:29035"/>
    </cofactor>
</comment>
<dbReference type="RefSeq" id="WP_159455370.1">
    <property type="nucleotide sequence ID" value="NZ_SLZT01000013.1"/>
</dbReference>
<dbReference type="InterPro" id="IPR000086">
    <property type="entry name" value="NUDIX_hydrolase_dom"/>
</dbReference>
<dbReference type="CDD" id="cd03426">
    <property type="entry name" value="NUDIX_CoAse_Nudt7"/>
    <property type="match status" value="1"/>
</dbReference>
<evidence type="ECO:0000256" key="2">
    <source>
        <dbReference type="ARBA" id="ARBA00001946"/>
    </source>
</evidence>
<comment type="cofactor">
    <cofactor evidence="2">
        <name>Mg(2+)</name>
        <dbReference type="ChEBI" id="CHEBI:18420"/>
    </cofactor>
</comment>
<keyword evidence="3" id="KW-0479">Metal-binding</keyword>
<dbReference type="Pfam" id="PF00293">
    <property type="entry name" value="NUDIX"/>
    <property type="match status" value="1"/>
</dbReference>
<evidence type="ECO:0000259" key="7">
    <source>
        <dbReference type="PROSITE" id="PS51462"/>
    </source>
</evidence>
<dbReference type="PANTHER" id="PTHR12992:SF11">
    <property type="entry name" value="MITOCHONDRIAL COENZYME A DIPHOSPHATASE NUDT8"/>
    <property type="match status" value="1"/>
</dbReference>